<evidence type="ECO:0000313" key="2">
    <source>
        <dbReference type="EMBL" id="CDW19145.1"/>
    </source>
</evidence>
<accession>A0A0K2T009</accession>
<proteinExistence type="predicted"/>
<evidence type="ECO:0000256" key="1">
    <source>
        <dbReference type="SAM" id="MobiDB-lite"/>
    </source>
</evidence>
<dbReference type="AlphaFoldDB" id="A0A0K2T009"/>
<name>A0A0K2T009_LEPSM</name>
<feature type="region of interest" description="Disordered" evidence="1">
    <location>
        <begin position="1"/>
        <end position="39"/>
    </location>
</feature>
<feature type="compositionally biased region" description="Polar residues" evidence="1">
    <location>
        <begin position="30"/>
        <end position="39"/>
    </location>
</feature>
<reference evidence="2" key="1">
    <citation type="submission" date="2014-05" db="EMBL/GenBank/DDBJ databases">
        <authorList>
            <person name="Chronopoulou M."/>
        </authorList>
    </citation>
    <scope>NUCLEOTIDE SEQUENCE</scope>
    <source>
        <tissue evidence="2">Whole organism</tissue>
    </source>
</reference>
<sequence>MNHIPSNRIMLPPVQSKRRGDVRPICVGSGTRQSAPFPA</sequence>
<dbReference type="EMBL" id="HACA01001784">
    <property type="protein sequence ID" value="CDW19145.1"/>
    <property type="molecule type" value="Transcribed_RNA"/>
</dbReference>
<organism evidence="2">
    <name type="scientific">Lepeophtheirus salmonis</name>
    <name type="common">Salmon louse</name>
    <name type="synonym">Caligus salmonis</name>
    <dbReference type="NCBI Taxonomy" id="72036"/>
    <lineage>
        <taxon>Eukaryota</taxon>
        <taxon>Metazoa</taxon>
        <taxon>Ecdysozoa</taxon>
        <taxon>Arthropoda</taxon>
        <taxon>Crustacea</taxon>
        <taxon>Multicrustacea</taxon>
        <taxon>Hexanauplia</taxon>
        <taxon>Copepoda</taxon>
        <taxon>Siphonostomatoida</taxon>
        <taxon>Caligidae</taxon>
        <taxon>Lepeophtheirus</taxon>
    </lineage>
</organism>
<protein>
    <submittedName>
        <fullName evidence="2">Uncharacterized protein</fullName>
    </submittedName>
</protein>